<feature type="domain" description="HNH nuclease" evidence="2">
    <location>
        <begin position="546"/>
        <end position="597"/>
    </location>
</feature>
<comment type="caution">
    <text evidence="3">The sequence shown here is derived from an EMBL/GenBank/DDBJ whole genome shotgun (WGS) entry which is preliminary data.</text>
</comment>
<sequence>MGGNTNNTAPGAGMTAAEKLHAAMQLLTAAFDDSRLDEITLTKHDLLQQTVAAQQVLNTAWAIQSARLAQAAAVEETVIPDHDEPDGSRTRQVRHAIGAHQDEYIGCEVGPLLGWTPGYAVHRVAEASDAITRTPRLFRQVAAGRLEPAKLSTIHRALGRVSTVNDDGDPITLDLARQIETALLGADPDDPATREGLTHAQAVAAEDANIDLLARQSTRQLQHRTHKALAALDPVAGGNAAARRRRDRIGVYTHPDDEPGLCHLHAILPSTAAAKIMAAVDDLARHLHTDTTTTKTLAECRADALTDLILNNAQVTTNLLIQIPIHTRTGATNGMTSDSGTDRTAEGTAFQPPATGTGSAVPGSAGVGGCTPGWPAAFAHPITGLSVFPHGTPVPSPDDSGGGGGARTVLKTEAQIETEFNDLLQRLYPPDPDDECDPDDYRDDRDDWQHHQQHEHQQHEHPRDCDTTTRSPGQSPPAPATPPSSLQPAVTAWLGDATVPGVGIIPAAVIQELSRSFGATITRALIDADTGVTIATSNTHYRPSTKLAAFVRARDVHCRFPGCTRPARWCDIDHVTPWPAGDTTPTNLHCLCRHHHRAKHSTGWSVTMTPDGVCTWTTPTGRTHTTTPAE</sequence>
<name>A0A839N1X8_9MICO</name>
<dbReference type="SMART" id="SM00507">
    <property type="entry name" value="HNHc"/>
    <property type="match status" value="1"/>
</dbReference>
<dbReference type="CDD" id="cd00085">
    <property type="entry name" value="HNHc"/>
    <property type="match status" value="1"/>
</dbReference>
<feature type="region of interest" description="Disordered" evidence="1">
    <location>
        <begin position="331"/>
        <end position="363"/>
    </location>
</feature>
<evidence type="ECO:0000313" key="4">
    <source>
        <dbReference type="Proteomes" id="UP000559182"/>
    </source>
</evidence>
<protein>
    <recommendedName>
        <fullName evidence="2">HNH nuclease domain-containing protein</fullName>
    </recommendedName>
</protein>
<feature type="compositionally biased region" description="Acidic residues" evidence="1">
    <location>
        <begin position="431"/>
        <end position="441"/>
    </location>
</feature>
<feature type="compositionally biased region" description="Basic and acidic residues" evidence="1">
    <location>
        <begin position="442"/>
        <end position="467"/>
    </location>
</feature>
<reference evidence="3 4" key="1">
    <citation type="submission" date="2020-08" db="EMBL/GenBank/DDBJ databases">
        <title>Sequencing the genomes of 1000 actinobacteria strains.</title>
        <authorList>
            <person name="Klenk H.-P."/>
        </authorList>
    </citation>
    <scope>NUCLEOTIDE SEQUENCE [LARGE SCALE GENOMIC DNA]</scope>
    <source>
        <strain evidence="3 4">DSM 105369</strain>
    </source>
</reference>
<gene>
    <name evidence="3" type="ORF">FHU39_001692</name>
</gene>
<feature type="region of interest" description="Disordered" evidence="1">
    <location>
        <begin position="423"/>
        <end position="488"/>
    </location>
</feature>
<evidence type="ECO:0000313" key="3">
    <source>
        <dbReference type="EMBL" id="MBB2891708.1"/>
    </source>
</evidence>
<dbReference type="AlphaFoldDB" id="A0A839N1X8"/>
<dbReference type="InterPro" id="IPR003615">
    <property type="entry name" value="HNH_nuc"/>
</dbReference>
<dbReference type="Proteomes" id="UP000559182">
    <property type="component" value="Unassembled WGS sequence"/>
</dbReference>
<dbReference type="Gene3D" id="1.10.30.50">
    <property type="match status" value="1"/>
</dbReference>
<dbReference type="InterPro" id="IPR003870">
    <property type="entry name" value="DUF222"/>
</dbReference>
<dbReference type="EMBL" id="JACHVQ010000001">
    <property type="protein sequence ID" value="MBB2891708.1"/>
    <property type="molecule type" value="Genomic_DNA"/>
</dbReference>
<evidence type="ECO:0000259" key="2">
    <source>
        <dbReference type="SMART" id="SM00507"/>
    </source>
</evidence>
<proteinExistence type="predicted"/>
<keyword evidence="4" id="KW-1185">Reference proteome</keyword>
<accession>A0A839N1X8</accession>
<dbReference type="Pfam" id="PF02720">
    <property type="entry name" value="DUF222"/>
    <property type="match status" value="1"/>
</dbReference>
<organism evidence="3 4">
    <name type="scientific">Flexivirga oryzae</name>
    <dbReference type="NCBI Taxonomy" id="1794944"/>
    <lineage>
        <taxon>Bacteria</taxon>
        <taxon>Bacillati</taxon>
        <taxon>Actinomycetota</taxon>
        <taxon>Actinomycetes</taxon>
        <taxon>Micrococcales</taxon>
        <taxon>Dermacoccaceae</taxon>
        <taxon>Flexivirga</taxon>
    </lineage>
</organism>
<dbReference type="RefSeq" id="WP_183319940.1">
    <property type="nucleotide sequence ID" value="NZ_JACHVQ010000001.1"/>
</dbReference>
<evidence type="ECO:0000256" key="1">
    <source>
        <dbReference type="SAM" id="MobiDB-lite"/>
    </source>
</evidence>